<organism evidence="2 3">
    <name type="scientific">Clathrospora elynae</name>
    <dbReference type="NCBI Taxonomy" id="706981"/>
    <lineage>
        <taxon>Eukaryota</taxon>
        <taxon>Fungi</taxon>
        <taxon>Dikarya</taxon>
        <taxon>Ascomycota</taxon>
        <taxon>Pezizomycotina</taxon>
        <taxon>Dothideomycetes</taxon>
        <taxon>Pleosporomycetidae</taxon>
        <taxon>Pleosporales</taxon>
        <taxon>Diademaceae</taxon>
        <taxon>Clathrospora</taxon>
    </lineage>
</organism>
<evidence type="ECO:0000313" key="2">
    <source>
        <dbReference type="EMBL" id="KAF1946024.1"/>
    </source>
</evidence>
<sequence>MAQPYLGPTALTYSKYASSHQRKAAMAAASSSLVTVTAAGLPDNVIATKQQIAATNTGDRFALDMAQHNADSQLAIAQGNALKAEVDKHGAKLARTVSSVVNNTRQLLQAIRESLPKDGTDLTAVDNLWTELEQLFAAASDAKAALPAFLERQRNNMSLYHSSMMNETMRDTQDELNIQHKKVEIQHNLILEHQEAFQEYKAQADAKLKELEDMQERVSRLTLEKGNFRTEIDNYMQLLEEERSGSADYLRKASSVQEELNVLAASKKVLLVETDTLRRTVEDLQQQMKTSEQLIADRFNAELKASADKLAQETSKTTSLNVVIKTMKGGESTARLEADKVKKENKALSEKYSIQAAEHAKAFTKLNEQTKQLDALNVALTAAKSDAKTSKPEVDGLIKKIENLNKDASSLESENNALRAKQAELNKAVQAVQIVKAENLKLKAAVDEARSTSHAVGGSEEVKQAQEKIESLQESLQEWTDLAKRSYKEYKDMLPTYKEAEQYRKDSLEKDVIIQTLRLAAAKPPQSNGVGGTSSDAGYWKGKYDALLATVSG</sequence>
<evidence type="ECO:0000256" key="1">
    <source>
        <dbReference type="SAM" id="Coils"/>
    </source>
</evidence>
<dbReference type="Proteomes" id="UP000800038">
    <property type="component" value="Unassembled WGS sequence"/>
</dbReference>
<name>A0A6A5T1X7_9PLEO</name>
<dbReference type="OrthoDB" id="3945906at2759"/>
<dbReference type="EMBL" id="ML976006">
    <property type="protein sequence ID" value="KAF1946024.1"/>
    <property type="molecule type" value="Genomic_DNA"/>
</dbReference>
<protein>
    <submittedName>
        <fullName evidence="2">Uncharacterized protein</fullName>
    </submittedName>
</protein>
<proteinExistence type="predicted"/>
<keyword evidence="3" id="KW-1185">Reference proteome</keyword>
<accession>A0A6A5T1X7</accession>
<evidence type="ECO:0000313" key="3">
    <source>
        <dbReference type="Proteomes" id="UP000800038"/>
    </source>
</evidence>
<reference evidence="2" key="1">
    <citation type="journal article" date="2020" name="Stud. Mycol.">
        <title>101 Dothideomycetes genomes: a test case for predicting lifestyles and emergence of pathogens.</title>
        <authorList>
            <person name="Haridas S."/>
            <person name="Albert R."/>
            <person name="Binder M."/>
            <person name="Bloem J."/>
            <person name="Labutti K."/>
            <person name="Salamov A."/>
            <person name="Andreopoulos B."/>
            <person name="Baker S."/>
            <person name="Barry K."/>
            <person name="Bills G."/>
            <person name="Bluhm B."/>
            <person name="Cannon C."/>
            <person name="Castanera R."/>
            <person name="Culley D."/>
            <person name="Daum C."/>
            <person name="Ezra D."/>
            <person name="Gonzalez J."/>
            <person name="Henrissat B."/>
            <person name="Kuo A."/>
            <person name="Liang C."/>
            <person name="Lipzen A."/>
            <person name="Lutzoni F."/>
            <person name="Magnuson J."/>
            <person name="Mondo S."/>
            <person name="Nolan M."/>
            <person name="Ohm R."/>
            <person name="Pangilinan J."/>
            <person name="Park H.-J."/>
            <person name="Ramirez L."/>
            <person name="Alfaro M."/>
            <person name="Sun H."/>
            <person name="Tritt A."/>
            <person name="Yoshinaga Y."/>
            <person name="Zwiers L.-H."/>
            <person name="Turgeon B."/>
            <person name="Goodwin S."/>
            <person name="Spatafora J."/>
            <person name="Crous P."/>
            <person name="Grigoriev I."/>
        </authorList>
    </citation>
    <scope>NUCLEOTIDE SEQUENCE</scope>
    <source>
        <strain evidence="2">CBS 161.51</strain>
    </source>
</reference>
<keyword evidence="1" id="KW-0175">Coiled coil</keyword>
<feature type="coiled-coil region" evidence="1">
    <location>
        <begin position="197"/>
        <end position="231"/>
    </location>
</feature>
<feature type="coiled-coil region" evidence="1">
    <location>
        <begin position="267"/>
        <end position="294"/>
    </location>
</feature>
<feature type="coiled-coil region" evidence="1">
    <location>
        <begin position="366"/>
        <end position="489"/>
    </location>
</feature>
<dbReference type="AlphaFoldDB" id="A0A6A5T1X7"/>
<gene>
    <name evidence="2" type="ORF">EJ02DRAFT_368470</name>
</gene>